<evidence type="ECO:0000313" key="1">
    <source>
        <dbReference type="EMBL" id="EOY15751.1"/>
    </source>
</evidence>
<evidence type="ECO:0000313" key="2">
    <source>
        <dbReference type="Proteomes" id="UP000026915"/>
    </source>
</evidence>
<name>A0A061FFD3_THECC</name>
<dbReference type="HOGENOM" id="CLU_2089206_0_0_1"/>
<keyword evidence="2" id="KW-1185">Reference proteome</keyword>
<dbReference type="InParanoid" id="A0A061FFD3"/>
<dbReference type="AlphaFoldDB" id="A0A061FFD3"/>
<dbReference type="Gramene" id="EOY15751">
    <property type="protein sequence ID" value="EOY15751"/>
    <property type="gene ID" value="TCM_034721"/>
</dbReference>
<reference evidence="1" key="1">
    <citation type="journal article" date="2013" name="Genome Biol.">
        <title>The genome sequence of the most widely cultivated cacao type and its use to identify candidate genes regulating pod color.</title>
        <authorList>
            <person name="Motamayor J.C."/>
            <person name="Mockaitis K."/>
            <person name="Schmutz J."/>
            <person name="Haiminen N."/>
            <person name="Iii D.L."/>
            <person name="Cornejo O."/>
            <person name="Findley S.D."/>
            <person name="Zheng P."/>
            <person name="Utro F."/>
            <person name="Royaert S."/>
            <person name="Saski C."/>
            <person name="Jenkins J."/>
            <person name="Podicheti R."/>
            <person name="Zhao M."/>
            <person name="Scheffler B.E."/>
            <person name="Stack J.C."/>
            <person name="Feltus F.A."/>
            <person name="Mustiga G.M."/>
            <person name="Amores F."/>
            <person name="Phillips W."/>
            <person name="Marelli J.P."/>
            <person name="May G.D."/>
            <person name="Shapiro H."/>
            <person name="Ma J."/>
            <person name="Bustamante C.D."/>
            <person name="Schnell R.J."/>
            <person name="Main D."/>
            <person name="Gilbert D."/>
            <person name="Parida L."/>
            <person name="Kuhn D.N."/>
        </authorList>
    </citation>
    <scope>NUCLEOTIDE SEQUENCE [LARGE SCALE GENOMIC DNA]</scope>
</reference>
<protein>
    <submittedName>
        <fullName evidence="1">Uncharacterized protein</fullName>
    </submittedName>
</protein>
<accession>A0A061FFD3</accession>
<sequence>MEMGNQLPAFSSFYMQDFATVKCDFQGTFSSKYKNTFDCLRDLLQFKPPPRKITRARHCRGWYPSKHPTKLKKRCTALSKRNMQNHEFVTSTSSSVSYFGNLTSKCSNLGLIFSHTR</sequence>
<proteinExistence type="predicted"/>
<gene>
    <name evidence="1" type="ORF">TCM_034721</name>
</gene>
<dbReference type="EMBL" id="CM001886">
    <property type="protein sequence ID" value="EOY15751.1"/>
    <property type="molecule type" value="Genomic_DNA"/>
</dbReference>
<dbReference type="Proteomes" id="UP000026915">
    <property type="component" value="Chromosome 8"/>
</dbReference>
<organism evidence="1 2">
    <name type="scientific">Theobroma cacao</name>
    <name type="common">Cacao</name>
    <name type="synonym">Cocoa</name>
    <dbReference type="NCBI Taxonomy" id="3641"/>
    <lineage>
        <taxon>Eukaryota</taxon>
        <taxon>Viridiplantae</taxon>
        <taxon>Streptophyta</taxon>
        <taxon>Embryophyta</taxon>
        <taxon>Tracheophyta</taxon>
        <taxon>Spermatophyta</taxon>
        <taxon>Magnoliopsida</taxon>
        <taxon>eudicotyledons</taxon>
        <taxon>Gunneridae</taxon>
        <taxon>Pentapetalae</taxon>
        <taxon>rosids</taxon>
        <taxon>malvids</taxon>
        <taxon>Malvales</taxon>
        <taxon>Malvaceae</taxon>
        <taxon>Byttnerioideae</taxon>
        <taxon>Theobroma</taxon>
    </lineage>
</organism>